<organism evidence="8 9">
    <name type="scientific">candidate division TM6 bacterium JCVI TM6SC1</name>
    <dbReference type="NCBI Taxonomy" id="1306947"/>
    <lineage>
        <taxon>Bacteria</taxon>
        <taxon>Candidatus Babelota</taxon>
        <taxon>Vermiphilus</taxon>
    </lineage>
</organism>
<evidence type="ECO:0000259" key="7">
    <source>
        <dbReference type="Pfam" id="PF00266"/>
    </source>
</evidence>
<name>A0A0D2JMN9_9BACT</name>
<keyword evidence="5" id="KW-0663">Pyridoxal phosphate</keyword>
<dbReference type="eggNOG" id="COG0520">
    <property type="taxonomic scope" value="Bacteria"/>
</dbReference>
<evidence type="ECO:0000256" key="2">
    <source>
        <dbReference type="ARBA" id="ARBA00010447"/>
    </source>
</evidence>
<dbReference type="InterPro" id="IPR010970">
    <property type="entry name" value="Cys_dSase_SufS"/>
</dbReference>
<comment type="catalytic activity">
    <reaction evidence="6">
        <text>(sulfur carrier)-H + L-cysteine = (sulfur carrier)-SH + L-alanine</text>
        <dbReference type="Rhea" id="RHEA:43892"/>
        <dbReference type="Rhea" id="RHEA-COMP:14737"/>
        <dbReference type="Rhea" id="RHEA-COMP:14739"/>
        <dbReference type="ChEBI" id="CHEBI:29917"/>
        <dbReference type="ChEBI" id="CHEBI:35235"/>
        <dbReference type="ChEBI" id="CHEBI:57972"/>
        <dbReference type="ChEBI" id="CHEBI:64428"/>
        <dbReference type="EC" id="2.8.1.7"/>
    </reaction>
</comment>
<dbReference type="Pfam" id="PF00266">
    <property type="entry name" value="Aminotran_5"/>
    <property type="match status" value="1"/>
</dbReference>
<dbReference type="AlphaFoldDB" id="A0A0D2JMN9"/>
<comment type="similarity">
    <text evidence="2">Belongs to the class-V pyridoxal-phosphate-dependent aminotransferase family. Csd subfamily.</text>
</comment>
<dbReference type="EC" id="2.8.1.7" evidence="3"/>
<reference evidence="8 9" key="1">
    <citation type="journal article" date="2013" name="Proc. Natl. Acad. Sci. U.S.A.">
        <title>Candidate phylum TM6 genome recovered from a hospital sink biofilm provides genomic insights into this uncultivated phylum.</title>
        <authorList>
            <person name="McLean J.S."/>
            <person name="Lombardo M.J."/>
            <person name="Badger J.H."/>
            <person name="Edlund A."/>
            <person name="Novotny M."/>
            <person name="Yee-Greenbaum J."/>
            <person name="Vyahhi N."/>
            <person name="Hall A.P."/>
            <person name="Yang Y."/>
            <person name="Dupont C.L."/>
            <person name="Ziegler M.G."/>
            <person name="Chitsaz H."/>
            <person name="Allen A.E."/>
            <person name="Yooseph S."/>
            <person name="Tesler G."/>
            <person name="Pevzner P.A."/>
            <person name="Friedman R.M."/>
            <person name="Nealson K.H."/>
            <person name="Venter J.C."/>
            <person name="Lasken R.S."/>
        </authorList>
    </citation>
    <scope>NUCLEOTIDE SEQUENCE [LARGE SCALE GENOMIC DNA]</scope>
    <source>
        <strain evidence="8 9">TM6SC1</strain>
    </source>
</reference>
<dbReference type="PANTHER" id="PTHR43586">
    <property type="entry name" value="CYSTEINE DESULFURASE"/>
    <property type="match status" value="1"/>
</dbReference>
<dbReference type="CDD" id="cd06453">
    <property type="entry name" value="SufS_like"/>
    <property type="match status" value="1"/>
</dbReference>
<evidence type="ECO:0000256" key="6">
    <source>
        <dbReference type="ARBA" id="ARBA00050776"/>
    </source>
</evidence>
<dbReference type="GO" id="GO:0031071">
    <property type="term" value="F:cysteine desulfurase activity"/>
    <property type="evidence" value="ECO:0007669"/>
    <property type="project" value="UniProtKB-EC"/>
</dbReference>
<comment type="caution">
    <text evidence="8">The sequence shown here is derived from an EMBL/GenBank/DDBJ whole genome shotgun (WGS) entry which is preliminary data.</text>
</comment>
<dbReference type="PANTHER" id="PTHR43586:SF8">
    <property type="entry name" value="CYSTEINE DESULFURASE 1, CHLOROPLASTIC"/>
    <property type="match status" value="1"/>
</dbReference>
<dbReference type="SUPFAM" id="SSF53383">
    <property type="entry name" value="PLP-dependent transferases"/>
    <property type="match status" value="1"/>
</dbReference>
<sequence>MINCEQVRKDTPILHVPYNGKQLIYLDSAATSQKPQVVIDALTRFYTYYNAPIARGVYDLAEQATILYEQSRARIAQFLGAHAHEIVFTKGATEGINIVAWSWAVNHIKFADTIIITDQEHHSNILVWQAIAKRTGAHIKFVPLTDTGDIDLEAYRILLDDSVRLVAFSYTSNVLGSHAPVKSMIELAHAVGAVVLIDGAQTISHIPIDLKKLEPDFFVCSAHKMGGPAGIGALYISERMHKDIIPYHLGGGMVEHVERYDARFRVLPYGLEAGSQSAPDAYAWACAIDYFKPLIDSGAMQNHSAQLCAQLITGLKSIPEFSILGNATQLASSGQLVSFVNTSIHAHDIAAYLDQFGICVRAGHHCAQPLAQTLGIASSVRASFFAYNTFDEVAYLIDVLARIHSAF</sequence>
<dbReference type="InterPro" id="IPR000192">
    <property type="entry name" value="Aminotrans_V_dom"/>
</dbReference>
<keyword evidence="4" id="KW-0808">Transferase</keyword>
<evidence type="ECO:0000256" key="3">
    <source>
        <dbReference type="ARBA" id="ARBA00012239"/>
    </source>
</evidence>
<evidence type="ECO:0000256" key="1">
    <source>
        <dbReference type="ARBA" id="ARBA00001933"/>
    </source>
</evidence>
<protein>
    <recommendedName>
        <fullName evidence="3">cysteine desulfurase</fullName>
        <ecNumber evidence="3">2.8.1.7</ecNumber>
    </recommendedName>
</protein>
<gene>
    <name evidence="8" type="ORF">J120_01420</name>
</gene>
<evidence type="ECO:0000313" key="9">
    <source>
        <dbReference type="Proteomes" id="UP000032214"/>
    </source>
</evidence>
<dbReference type="InterPro" id="IPR015424">
    <property type="entry name" value="PyrdxlP-dep_Trfase"/>
</dbReference>
<dbReference type="EMBL" id="ARQD01000001">
    <property type="protein sequence ID" value="KIX85598.1"/>
    <property type="molecule type" value="Genomic_DNA"/>
</dbReference>
<keyword evidence="9" id="KW-1185">Reference proteome</keyword>
<proteinExistence type="inferred from homology"/>
<evidence type="ECO:0000256" key="5">
    <source>
        <dbReference type="ARBA" id="ARBA00022898"/>
    </source>
</evidence>
<dbReference type="GO" id="GO:0006534">
    <property type="term" value="P:cysteine metabolic process"/>
    <property type="evidence" value="ECO:0007669"/>
    <property type="project" value="InterPro"/>
</dbReference>
<dbReference type="InterPro" id="IPR015422">
    <property type="entry name" value="PyrdxlP-dep_Trfase_small"/>
</dbReference>
<dbReference type="Proteomes" id="UP000032214">
    <property type="component" value="Unassembled WGS sequence"/>
</dbReference>
<feature type="domain" description="Aminotransferase class V" evidence="7">
    <location>
        <begin position="24"/>
        <end position="396"/>
    </location>
</feature>
<dbReference type="Gene3D" id="3.90.1150.10">
    <property type="entry name" value="Aspartate Aminotransferase, domain 1"/>
    <property type="match status" value="1"/>
</dbReference>
<comment type="cofactor">
    <cofactor evidence="1">
        <name>pyridoxal 5'-phosphate</name>
        <dbReference type="ChEBI" id="CHEBI:597326"/>
    </cofactor>
</comment>
<evidence type="ECO:0000256" key="4">
    <source>
        <dbReference type="ARBA" id="ARBA00022679"/>
    </source>
</evidence>
<dbReference type="Gene3D" id="3.40.640.10">
    <property type="entry name" value="Type I PLP-dependent aspartate aminotransferase-like (Major domain)"/>
    <property type="match status" value="1"/>
</dbReference>
<accession>A0A0D2JMN9</accession>
<dbReference type="GO" id="GO:0030170">
    <property type="term" value="F:pyridoxal phosphate binding"/>
    <property type="evidence" value="ECO:0007669"/>
    <property type="project" value="InterPro"/>
</dbReference>
<dbReference type="STRING" id="1306947.J120_01420"/>
<dbReference type="InterPro" id="IPR015421">
    <property type="entry name" value="PyrdxlP-dep_Trfase_major"/>
</dbReference>
<evidence type="ECO:0000313" key="8">
    <source>
        <dbReference type="EMBL" id="KIX85598.1"/>
    </source>
</evidence>